<sequence>MSTQPDRSILSSPHGFFSRRGGVSEGVFAGLNCGLGSGDDRALVAENRRRVAATLSGSADTPVVSTYQVHGAHCIRVTTPWGDDRPDGDAMVTNVPGLILGILTADCGPVLFEDLDAGVIGAAHAGWKGAVGGVMEATLDAMEALGARRSSIKAALGPCIHAASYEVTLPFRDACDKADTATGAFFLPGKDTDHLQFDLPGYILARLDRLGVSAGFVDIDTYPSADHYSFRRTTHRAESDYGRQISAIMLPRP</sequence>
<dbReference type="GO" id="GO:0017061">
    <property type="term" value="F:S-methyl-5-thioadenosine phosphorylase activity"/>
    <property type="evidence" value="ECO:0007669"/>
    <property type="project" value="UniProtKB-EC"/>
</dbReference>
<evidence type="ECO:0000256" key="5">
    <source>
        <dbReference type="ARBA" id="ARBA00022801"/>
    </source>
</evidence>
<evidence type="ECO:0000256" key="6">
    <source>
        <dbReference type="ARBA" id="ARBA00022833"/>
    </source>
</evidence>
<accession>A0AAE9XUD4</accession>
<protein>
    <submittedName>
        <fullName evidence="10">Polyphenol oxidase family protein</fullName>
    </submittedName>
</protein>
<dbReference type="Proteomes" id="UP001217500">
    <property type="component" value="Chromosome"/>
</dbReference>
<dbReference type="SUPFAM" id="SSF64438">
    <property type="entry name" value="CNF1/YfiH-like putative cysteine hydrolases"/>
    <property type="match status" value="1"/>
</dbReference>
<dbReference type="EMBL" id="CP116805">
    <property type="protein sequence ID" value="WCL55176.1"/>
    <property type="molecule type" value="Genomic_DNA"/>
</dbReference>
<keyword evidence="6" id="KW-0862">Zinc</keyword>
<comment type="catalytic activity">
    <reaction evidence="9">
        <text>S-methyl-5'-thioadenosine + phosphate = 5-(methylsulfanyl)-alpha-D-ribose 1-phosphate + adenine</text>
        <dbReference type="Rhea" id="RHEA:11852"/>
        <dbReference type="ChEBI" id="CHEBI:16708"/>
        <dbReference type="ChEBI" id="CHEBI:17509"/>
        <dbReference type="ChEBI" id="CHEBI:43474"/>
        <dbReference type="ChEBI" id="CHEBI:58533"/>
        <dbReference type="EC" id="2.4.2.28"/>
    </reaction>
    <physiologicalReaction direction="left-to-right" evidence="9">
        <dbReference type="Rhea" id="RHEA:11853"/>
    </physiologicalReaction>
</comment>
<comment type="catalytic activity">
    <reaction evidence="8">
        <text>adenosine + phosphate = alpha-D-ribose 1-phosphate + adenine</text>
        <dbReference type="Rhea" id="RHEA:27642"/>
        <dbReference type="ChEBI" id="CHEBI:16335"/>
        <dbReference type="ChEBI" id="CHEBI:16708"/>
        <dbReference type="ChEBI" id="CHEBI:43474"/>
        <dbReference type="ChEBI" id="CHEBI:57720"/>
        <dbReference type="EC" id="2.4.2.1"/>
    </reaction>
    <physiologicalReaction direction="left-to-right" evidence="8">
        <dbReference type="Rhea" id="RHEA:27643"/>
    </physiologicalReaction>
</comment>
<evidence type="ECO:0000256" key="8">
    <source>
        <dbReference type="ARBA" id="ARBA00048968"/>
    </source>
</evidence>
<proteinExistence type="inferred from homology"/>
<organism evidence="10 11">
    <name type="scientific">Gimibacter soli</name>
    <dbReference type="NCBI Taxonomy" id="3024400"/>
    <lineage>
        <taxon>Bacteria</taxon>
        <taxon>Pseudomonadati</taxon>
        <taxon>Pseudomonadota</taxon>
        <taxon>Alphaproteobacteria</taxon>
        <taxon>Kordiimonadales</taxon>
        <taxon>Temperatibacteraceae</taxon>
        <taxon>Gimibacter</taxon>
    </lineage>
</organism>
<keyword evidence="4" id="KW-0479">Metal-binding</keyword>
<dbReference type="Pfam" id="PF02578">
    <property type="entry name" value="Cu-oxidase_4"/>
    <property type="match status" value="1"/>
</dbReference>
<dbReference type="CDD" id="cd16833">
    <property type="entry name" value="YfiH"/>
    <property type="match status" value="1"/>
</dbReference>
<gene>
    <name evidence="10" type="ORF">PH603_05310</name>
</gene>
<name>A0AAE9XUD4_9PROT</name>
<dbReference type="AlphaFoldDB" id="A0AAE9XUD4"/>
<comment type="catalytic activity">
    <reaction evidence="7">
        <text>adenosine + H2O + H(+) = inosine + NH4(+)</text>
        <dbReference type="Rhea" id="RHEA:24408"/>
        <dbReference type="ChEBI" id="CHEBI:15377"/>
        <dbReference type="ChEBI" id="CHEBI:15378"/>
        <dbReference type="ChEBI" id="CHEBI:16335"/>
        <dbReference type="ChEBI" id="CHEBI:17596"/>
        <dbReference type="ChEBI" id="CHEBI:28938"/>
        <dbReference type="EC" id="3.5.4.4"/>
    </reaction>
    <physiologicalReaction direction="left-to-right" evidence="7">
        <dbReference type="Rhea" id="RHEA:24409"/>
    </physiologicalReaction>
</comment>
<keyword evidence="11" id="KW-1185">Reference proteome</keyword>
<dbReference type="InterPro" id="IPR003730">
    <property type="entry name" value="Cu_polyphenol_OxRdtase"/>
</dbReference>
<evidence type="ECO:0000256" key="4">
    <source>
        <dbReference type="ARBA" id="ARBA00022723"/>
    </source>
</evidence>
<dbReference type="GO" id="GO:0016787">
    <property type="term" value="F:hydrolase activity"/>
    <property type="evidence" value="ECO:0007669"/>
    <property type="project" value="UniProtKB-KW"/>
</dbReference>
<evidence type="ECO:0000256" key="2">
    <source>
        <dbReference type="ARBA" id="ARBA00007353"/>
    </source>
</evidence>
<keyword evidence="3" id="KW-0808">Transferase</keyword>
<reference evidence="10" key="1">
    <citation type="submission" date="2023-01" db="EMBL/GenBank/DDBJ databases">
        <title>The genome sequence of Kordiimonadaceae bacterium 6D33.</title>
        <authorList>
            <person name="Liu Y."/>
        </authorList>
    </citation>
    <scope>NUCLEOTIDE SEQUENCE</scope>
    <source>
        <strain evidence="10">6D33</strain>
    </source>
</reference>
<dbReference type="PANTHER" id="PTHR30616:SF2">
    <property type="entry name" value="PURINE NUCLEOSIDE PHOSPHORYLASE LACC1"/>
    <property type="match status" value="1"/>
</dbReference>
<evidence type="ECO:0000256" key="3">
    <source>
        <dbReference type="ARBA" id="ARBA00022679"/>
    </source>
</evidence>
<dbReference type="KEGG" id="gso:PH603_05310"/>
<dbReference type="PANTHER" id="PTHR30616">
    <property type="entry name" value="UNCHARACTERIZED PROTEIN YFIH"/>
    <property type="match status" value="1"/>
</dbReference>
<evidence type="ECO:0000313" key="11">
    <source>
        <dbReference type="Proteomes" id="UP001217500"/>
    </source>
</evidence>
<dbReference type="InterPro" id="IPR011324">
    <property type="entry name" value="Cytotoxic_necrot_fac-like_cat"/>
</dbReference>
<comment type="similarity">
    <text evidence="2">Belongs to the purine nucleoside phosphorylase YfiH/LACC1 family.</text>
</comment>
<dbReference type="GO" id="GO:0005507">
    <property type="term" value="F:copper ion binding"/>
    <property type="evidence" value="ECO:0007669"/>
    <property type="project" value="TreeGrafter"/>
</dbReference>
<evidence type="ECO:0000256" key="9">
    <source>
        <dbReference type="ARBA" id="ARBA00049893"/>
    </source>
</evidence>
<evidence type="ECO:0000313" key="10">
    <source>
        <dbReference type="EMBL" id="WCL55176.1"/>
    </source>
</evidence>
<dbReference type="InterPro" id="IPR038371">
    <property type="entry name" value="Cu_polyphenol_OxRdtase_sf"/>
</dbReference>
<dbReference type="Gene3D" id="3.60.140.10">
    <property type="entry name" value="CNF1/YfiH-like putative cysteine hydrolases"/>
    <property type="match status" value="1"/>
</dbReference>
<comment type="catalytic activity">
    <reaction evidence="1">
        <text>inosine + phosphate = alpha-D-ribose 1-phosphate + hypoxanthine</text>
        <dbReference type="Rhea" id="RHEA:27646"/>
        <dbReference type="ChEBI" id="CHEBI:17368"/>
        <dbReference type="ChEBI" id="CHEBI:17596"/>
        <dbReference type="ChEBI" id="CHEBI:43474"/>
        <dbReference type="ChEBI" id="CHEBI:57720"/>
        <dbReference type="EC" id="2.4.2.1"/>
    </reaction>
    <physiologicalReaction direction="left-to-right" evidence="1">
        <dbReference type="Rhea" id="RHEA:27647"/>
    </physiologicalReaction>
</comment>
<keyword evidence="5" id="KW-0378">Hydrolase</keyword>
<evidence type="ECO:0000256" key="1">
    <source>
        <dbReference type="ARBA" id="ARBA00000553"/>
    </source>
</evidence>
<dbReference type="RefSeq" id="WP_289504950.1">
    <property type="nucleotide sequence ID" value="NZ_CP116805.1"/>
</dbReference>
<evidence type="ECO:0000256" key="7">
    <source>
        <dbReference type="ARBA" id="ARBA00047989"/>
    </source>
</evidence>